<keyword evidence="6" id="KW-1185">Reference proteome</keyword>
<evidence type="ECO:0000313" key="6">
    <source>
        <dbReference type="Proteomes" id="UP000190135"/>
    </source>
</evidence>
<protein>
    <submittedName>
        <fullName evidence="5">Methyl-accepting chemotaxis protein</fullName>
    </submittedName>
</protein>
<accession>A0A1T4SUC0</accession>
<dbReference type="Proteomes" id="UP000190135">
    <property type="component" value="Unassembled WGS sequence"/>
</dbReference>
<dbReference type="SMART" id="SM00283">
    <property type="entry name" value="MA"/>
    <property type="match status" value="1"/>
</dbReference>
<dbReference type="GO" id="GO:0007165">
    <property type="term" value="P:signal transduction"/>
    <property type="evidence" value="ECO:0007669"/>
    <property type="project" value="UniProtKB-KW"/>
</dbReference>
<dbReference type="Pfam" id="PF00015">
    <property type="entry name" value="MCPsignal"/>
    <property type="match status" value="1"/>
</dbReference>
<feature type="region of interest" description="Disordered" evidence="3">
    <location>
        <begin position="1"/>
        <end position="35"/>
    </location>
</feature>
<dbReference type="InterPro" id="IPR004089">
    <property type="entry name" value="MCPsignal_dom"/>
</dbReference>
<dbReference type="STRING" id="1365950.SAMN05428963_11414"/>
<dbReference type="PROSITE" id="PS50111">
    <property type="entry name" value="CHEMOTAXIS_TRANSDUC_2"/>
    <property type="match status" value="1"/>
</dbReference>
<dbReference type="PANTHER" id="PTHR32089">
    <property type="entry name" value="METHYL-ACCEPTING CHEMOTAXIS PROTEIN MCPB"/>
    <property type="match status" value="1"/>
</dbReference>
<keyword evidence="1 2" id="KW-0807">Transducer</keyword>
<dbReference type="EMBL" id="FUXL01000014">
    <property type="protein sequence ID" value="SKA31501.1"/>
    <property type="molecule type" value="Genomic_DNA"/>
</dbReference>
<evidence type="ECO:0000259" key="4">
    <source>
        <dbReference type="PROSITE" id="PS50111"/>
    </source>
</evidence>
<gene>
    <name evidence="5" type="ORF">SAMN05428963_11414</name>
</gene>
<dbReference type="AlphaFoldDB" id="A0A1T4SUC0"/>
<dbReference type="Gene3D" id="1.10.287.950">
    <property type="entry name" value="Methyl-accepting chemotaxis protein"/>
    <property type="match status" value="1"/>
</dbReference>
<sequence length="390" mass="42154">MTAGRRQSRWSPLDWLRRRRGPDARPAQSSTVAVAAADAATAARLQALQPEAGEGEEDTVTMPVAAPDPVPSHDGIRLEAEALRSFGDIAAGQLQLVRDQTEQVAMDILSLLGPLEGLVGSFSDNVSASAKPVETLIGRMRQEAGEHVELFNRTAEINRQQAARMKAMIHQVGDLVNQLVKGLHSIEDITRKTRILSLNAKIEASRAGTAGRGFGVVADEIRALSDQTDGIASSLGNSVRGIDDLVKGTLMGCVDKRDDHETEMREGMSRVSEAMLRDLDLMRRQQAEMIDGVRSLGRDIAGPIQEIAACVQFQDVVRQQTERIERGVREVTEMGASLLVAPSQADGEQLQAVVEALYHSYVSTAQRDAHRHSVGDEADTASGAPAIELF</sequence>
<name>A0A1T4SUC0_9HYPH</name>
<evidence type="ECO:0000256" key="3">
    <source>
        <dbReference type="SAM" id="MobiDB-lite"/>
    </source>
</evidence>
<dbReference type="PANTHER" id="PTHR32089:SF112">
    <property type="entry name" value="LYSOZYME-LIKE PROTEIN-RELATED"/>
    <property type="match status" value="1"/>
</dbReference>
<proteinExistence type="predicted"/>
<evidence type="ECO:0000313" key="5">
    <source>
        <dbReference type="EMBL" id="SKA31501.1"/>
    </source>
</evidence>
<feature type="domain" description="Methyl-accepting transducer" evidence="4">
    <location>
        <begin position="79"/>
        <end position="242"/>
    </location>
</feature>
<evidence type="ECO:0000256" key="1">
    <source>
        <dbReference type="ARBA" id="ARBA00023224"/>
    </source>
</evidence>
<organism evidence="5 6">
    <name type="scientific">Consotaella salsifontis</name>
    <dbReference type="NCBI Taxonomy" id="1365950"/>
    <lineage>
        <taxon>Bacteria</taxon>
        <taxon>Pseudomonadati</taxon>
        <taxon>Pseudomonadota</taxon>
        <taxon>Alphaproteobacteria</taxon>
        <taxon>Hyphomicrobiales</taxon>
        <taxon>Aurantimonadaceae</taxon>
        <taxon>Consotaella</taxon>
    </lineage>
</organism>
<reference evidence="5 6" key="1">
    <citation type="submission" date="2017-02" db="EMBL/GenBank/DDBJ databases">
        <authorList>
            <person name="Peterson S.W."/>
        </authorList>
    </citation>
    <scope>NUCLEOTIDE SEQUENCE [LARGE SCALE GENOMIC DNA]</scope>
    <source>
        <strain evidence="5 6">USBA 369</strain>
    </source>
</reference>
<dbReference type="SUPFAM" id="SSF58104">
    <property type="entry name" value="Methyl-accepting chemotaxis protein (MCP) signaling domain"/>
    <property type="match status" value="1"/>
</dbReference>
<dbReference type="GO" id="GO:0016020">
    <property type="term" value="C:membrane"/>
    <property type="evidence" value="ECO:0007669"/>
    <property type="project" value="InterPro"/>
</dbReference>
<evidence type="ECO:0000256" key="2">
    <source>
        <dbReference type="PROSITE-ProRule" id="PRU00284"/>
    </source>
</evidence>